<sequence>MQTHTQNHKDSRCVTLASPRNLYNYLLLHIYEKFGKREKDLFEFCFRDDLPCSVLESGDPLKWFKTLEQRGKLSWNDVNSMVDFLKQASCDDLVSAARHYQARIGVIQFFQRHLQAKLPKFCLDDKLKKKWGSEQQLPNDYFDRCEEFFFRQNSDESRDQVRCLFSKGVVLLVNSCSGPSSDSVQSACFKLLYLADLFYKRFKKMIVDDKELLNIKPSRITKLSALGNRRRMSGRRRRRSPEPVEVRLQLSYRSEVIYHYNVLLMCMSLQLVILTSLLGWGMGVL</sequence>
<protein>
    <submittedName>
        <fullName evidence="1">Uncharacterized protein</fullName>
    </submittedName>
</protein>
<dbReference type="Pfam" id="PF01335">
    <property type="entry name" value="DED"/>
    <property type="match status" value="1"/>
</dbReference>
<dbReference type="PROSITE" id="PS50168">
    <property type="entry name" value="DED"/>
    <property type="match status" value="1"/>
</dbReference>
<name>A0A6S7HQS3_PARCT</name>
<comment type="caution">
    <text evidence="1">The sequence shown here is derived from an EMBL/GenBank/DDBJ whole genome shotgun (WGS) entry which is preliminary data.</text>
</comment>
<evidence type="ECO:0000313" key="1">
    <source>
        <dbReference type="EMBL" id="CAB4006779.1"/>
    </source>
</evidence>
<reference evidence="1" key="1">
    <citation type="submission" date="2020-04" db="EMBL/GenBank/DDBJ databases">
        <authorList>
            <person name="Alioto T."/>
            <person name="Alioto T."/>
            <person name="Gomez Garrido J."/>
        </authorList>
    </citation>
    <scope>NUCLEOTIDE SEQUENCE</scope>
    <source>
        <strain evidence="1">A484AB</strain>
    </source>
</reference>
<accession>A0A6S7HQS3</accession>
<dbReference type="InterPro" id="IPR011029">
    <property type="entry name" value="DEATH-like_dom_sf"/>
</dbReference>
<organism evidence="1 2">
    <name type="scientific">Paramuricea clavata</name>
    <name type="common">Red gorgonian</name>
    <name type="synonym">Violescent sea-whip</name>
    <dbReference type="NCBI Taxonomy" id="317549"/>
    <lineage>
        <taxon>Eukaryota</taxon>
        <taxon>Metazoa</taxon>
        <taxon>Cnidaria</taxon>
        <taxon>Anthozoa</taxon>
        <taxon>Octocorallia</taxon>
        <taxon>Malacalcyonacea</taxon>
        <taxon>Plexauridae</taxon>
        <taxon>Paramuricea</taxon>
    </lineage>
</organism>
<evidence type="ECO:0000313" key="2">
    <source>
        <dbReference type="Proteomes" id="UP001152795"/>
    </source>
</evidence>
<dbReference type="EMBL" id="CACRXK020005600">
    <property type="protein sequence ID" value="CAB4006779.1"/>
    <property type="molecule type" value="Genomic_DNA"/>
</dbReference>
<dbReference type="Gene3D" id="1.10.533.10">
    <property type="entry name" value="Death Domain, Fas"/>
    <property type="match status" value="1"/>
</dbReference>
<gene>
    <name evidence="1" type="ORF">PACLA_8A042824</name>
</gene>
<keyword evidence="2" id="KW-1185">Reference proteome</keyword>
<dbReference type="OrthoDB" id="5949951at2759"/>
<dbReference type="InterPro" id="IPR001875">
    <property type="entry name" value="DED_dom"/>
</dbReference>
<dbReference type="Proteomes" id="UP001152795">
    <property type="component" value="Unassembled WGS sequence"/>
</dbReference>
<dbReference type="SUPFAM" id="SSF47986">
    <property type="entry name" value="DEATH domain"/>
    <property type="match status" value="1"/>
</dbReference>
<dbReference type="GO" id="GO:0042981">
    <property type="term" value="P:regulation of apoptotic process"/>
    <property type="evidence" value="ECO:0007669"/>
    <property type="project" value="InterPro"/>
</dbReference>
<proteinExistence type="predicted"/>
<dbReference type="AlphaFoldDB" id="A0A6S7HQS3"/>